<organism evidence="4 5">
    <name type="scientific">Datura stramonium</name>
    <name type="common">Jimsonweed</name>
    <name type="synonym">Common thornapple</name>
    <dbReference type="NCBI Taxonomy" id="4076"/>
    <lineage>
        <taxon>Eukaryota</taxon>
        <taxon>Viridiplantae</taxon>
        <taxon>Streptophyta</taxon>
        <taxon>Embryophyta</taxon>
        <taxon>Tracheophyta</taxon>
        <taxon>Spermatophyta</taxon>
        <taxon>Magnoliopsida</taxon>
        <taxon>eudicotyledons</taxon>
        <taxon>Gunneridae</taxon>
        <taxon>Pentapetalae</taxon>
        <taxon>asterids</taxon>
        <taxon>lamiids</taxon>
        <taxon>Solanales</taxon>
        <taxon>Solanaceae</taxon>
        <taxon>Solanoideae</taxon>
        <taxon>Datureae</taxon>
        <taxon>Datura</taxon>
    </lineage>
</organism>
<evidence type="ECO:0000313" key="4">
    <source>
        <dbReference type="EMBL" id="MCD7468626.1"/>
    </source>
</evidence>
<evidence type="ECO:0000256" key="2">
    <source>
        <dbReference type="SAM" id="MobiDB-lite"/>
    </source>
</evidence>
<dbReference type="EMBL" id="JACEIK010001359">
    <property type="protein sequence ID" value="MCD7468626.1"/>
    <property type="molecule type" value="Genomic_DNA"/>
</dbReference>
<evidence type="ECO:0000256" key="1">
    <source>
        <dbReference type="ARBA" id="ARBA00022946"/>
    </source>
</evidence>
<comment type="caution">
    <text evidence="4">The sequence shown here is derived from an EMBL/GenBank/DDBJ whole genome shotgun (WGS) entry which is preliminary data.</text>
</comment>
<keyword evidence="5" id="KW-1185">Reference proteome</keyword>
<dbReference type="Proteomes" id="UP000823775">
    <property type="component" value="Unassembled WGS sequence"/>
</dbReference>
<feature type="region of interest" description="Disordered" evidence="2">
    <location>
        <begin position="193"/>
        <end position="222"/>
    </location>
</feature>
<dbReference type="PANTHER" id="PTHR31346:SF4">
    <property type="entry name" value="MULTIPLE ORGANELLAR RNA EDITING FACTOR 8, CHLOROPLASTIC_MITOCHONDRIAL"/>
    <property type="match status" value="1"/>
</dbReference>
<sequence length="222" mass="24837">MKIYSVSTRHYYAFGALVSEELSYKLKELPRVRWVLPDSYLDVKNKDYGVFMLQSGLSSLLVASHLNHQSSADCWHLGTLSMGRLYHMTQKYHEEWPNMGGMVQQPTMGGMQQQPNMGGCSSSPTWEGHPTWEDHSSPTWEVQLHHGGGPPSNYGGALPITMVQHQTIQQIFNTMADQTVRHALTKQVLGQPELDASNTSGGSHYQNPNIPSKSELPPNTSW</sequence>
<evidence type="ECO:0000313" key="5">
    <source>
        <dbReference type="Proteomes" id="UP000823775"/>
    </source>
</evidence>
<feature type="compositionally biased region" description="Low complexity" evidence="2">
    <location>
        <begin position="108"/>
        <end position="119"/>
    </location>
</feature>
<feature type="domain" description="MORF/ORRM1/DAG-like MORF" evidence="3">
    <location>
        <begin position="1"/>
        <end position="49"/>
    </location>
</feature>
<dbReference type="InterPro" id="IPR039206">
    <property type="entry name" value="MORF/ORRM1/DAG-like"/>
</dbReference>
<dbReference type="InterPro" id="IPR054059">
    <property type="entry name" value="MORF/ORRM1/DAG-like_MORF"/>
</dbReference>
<proteinExistence type="predicted"/>
<name>A0ABS8TB50_DATST</name>
<dbReference type="Pfam" id="PF21864">
    <property type="entry name" value="MORF_dom"/>
    <property type="match status" value="1"/>
</dbReference>
<gene>
    <name evidence="4" type="ORF">HAX54_006990</name>
</gene>
<feature type="compositionally biased region" description="Polar residues" evidence="2">
    <location>
        <begin position="196"/>
        <end position="222"/>
    </location>
</feature>
<evidence type="ECO:0000259" key="3">
    <source>
        <dbReference type="Pfam" id="PF21864"/>
    </source>
</evidence>
<dbReference type="PANTHER" id="PTHR31346">
    <property type="entry name" value="MULTIPLE ORGANELLAR RNA EDITING FACTOR 2, CHLOROPLASTIC-RELATED-RELATED"/>
    <property type="match status" value="1"/>
</dbReference>
<protein>
    <recommendedName>
        <fullName evidence="3">MORF/ORRM1/DAG-like MORF domain-containing protein</fullName>
    </recommendedName>
</protein>
<reference evidence="4 5" key="1">
    <citation type="journal article" date="2021" name="BMC Genomics">
        <title>Datura genome reveals duplications of psychoactive alkaloid biosynthetic genes and high mutation rate following tissue culture.</title>
        <authorList>
            <person name="Rajewski A."/>
            <person name="Carter-House D."/>
            <person name="Stajich J."/>
            <person name="Litt A."/>
        </authorList>
    </citation>
    <scope>NUCLEOTIDE SEQUENCE [LARGE SCALE GENOMIC DNA]</scope>
    <source>
        <strain evidence="4">AR-01</strain>
    </source>
</reference>
<keyword evidence="1" id="KW-0809">Transit peptide</keyword>
<feature type="region of interest" description="Disordered" evidence="2">
    <location>
        <begin position="108"/>
        <end position="150"/>
    </location>
</feature>
<accession>A0ABS8TB50</accession>